<dbReference type="PROSITE" id="PS50005">
    <property type="entry name" value="TPR"/>
    <property type="match status" value="1"/>
</dbReference>
<dbReference type="SUPFAM" id="SSF48403">
    <property type="entry name" value="Ankyrin repeat"/>
    <property type="match status" value="1"/>
</dbReference>
<evidence type="ECO:0000313" key="6">
    <source>
        <dbReference type="Proteomes" id="UP001363151"/>
    </source>
</evidence>
<dbReference type="InterPro" id="IPR002110">
    <property type="entry name" value="Ankyrin_rpt"/>
</dbReference>
<dbReference type="SUPFAM" id="SSF48452">
    <property type="entry name" value="TPR-like"/>
    <property type="match status" value="2"/>
</dbReference>
<keyword evidence="4" id="KW-0802">TPR repeat</keyword>
<keyword evidence="6" id="KW-1185">Reference proteome</keyword>
<evidence type="ECO:0000256" key="3">
    <source>
        <dbReference type="PROSITE-ProRule" id="PRU00023"/>
    </source>
</evidence>
<dbReference type="Gene3D" id="1.25.40.20">
    <property type="entry name" value="Ankyrin repeat-containing domain"/>
    <property type="match status" value="1"/>
</dbReference>
<evidence type="ECO:0000313" key="5">
    <source>
        <dbReference type="EMBL" id="KAK7254418.1"/>
    </source>
</evidence>
<dbReference type="Gene3D" id="1.25.40.10">
    <property type="entry name" value="Tetratricopeptide repeat domain"/>
    <property type="match status" value="2"/>
</dbReference>
<evidence type="ECO:0000256" key="1">
    <source>
        <dbReference type="ARBA" id="ARBA00022737"/>
    </source>
</evidence>
<gene>
    <name evidence="5" type="ORF">SO694_00151016</name>
</gene>
<dbReference type="InterPro" id="IPR019734">
    <property type="entry name" value="TPR_rpt"/>
</dbReference>
<feature type="repeat" description="TPR" evidence="4">
    <location>
        <begin position="503"/>
        <end position="536"/>
    </location>
</feature>
<feature type="repeat" description="ANK" evidence="3">
    <location>
        <begin position="311"/>
        <end position="343"/>
    </location>
</feature>
<evidence type="ECO:0000256" key="2">
    <source>
        <dbReference type="ARBA" id="ARBA00023043"/>
    </source>
</evidence>
<reference evidence="5 6" key="1">
    <citation type="submission" date="2024-03" db="EMBL/GenBank/DDBJ databases">
        <title>Aureococcus anophagefferens CCMP1851 and Kratosvirus quantuckense: Draft genome of a second virus-susceptible host strain in the model system.</title>
        <authorList>
            <person name="Chase E."/>
            <person name="Truchon A.R."/>
            <person name="Schepens W."/>
            <person name="Wilhelm S.W."/>
        </authorList>
    </citation>
    <scope>NUCLEOTIDE SEQUENCE [LARGE SCALE GENOMIC DNA]</scope>
    <source>
        <strain evidence="5 6">CCMP1851</strain>
    </source>
</reference>
<dbReference type="InterPro" id="IPR050776">
    <property type="entry name" value="Ank_Repeat/CDKN_Inhibitor"/>
</dbReference>
<dbReference type="InterPro" id="IPR036770">
    <property type="entry name" value="Ankyrin_rpt-contain_sf"/>
</dbReference>
<organism evidence="5 6">
    <name type="scientific">Aureococcus anophagefferens</name>
    <name type="common">Harmful bloom alga</name>
    <dbReference type="NCBI Taxonomy" id="44056"/>
    <lineage>
        <taxon>Eukaryota</taxon>
        <taxon>Sar</taxon>
        <taxon>Stramenopiles</taxon>
        <taxon>Ochrophyta</taxon>
        <taxon>Pelagophyceae</taxon>
        <taxon>Pelagomonadales</taxon>
        <taxon>Pelagomonadaceae</taxon>
        <taxon>Aureococcus</taxon>
    </lineage>
</organism>
<keyword evidence="2 3" id="KW-0040">ANK repeat</keyword>
<evidence type="ECO:0000256" key="4">
    <source>
        <dbReference type="PROSITE-ProRule" id="PRU00339"/>
    </source>
</evidence>
<feature type="repeat" description="ANK" evidence="3">
    <location>
        <begin position="278"/>
        <end position="310"/>
    </location>
</feature>
<accession>A0ABR1GEV6</accession>
<name>A0ABR1GEV6_AURAN</name>
<comment type="caution">
    <text evidence="5">The sequence shown here is derived from an EMBL/GenBank/DDBJ whole genome shotgun (WGS) entry which is preliminary data.</text>
</comment>
<keyword evidence="1" id="KW-0677">Repeat</keyword>
<dbReference type="SMART" id="SM00248">
    <property type="entry name" value="ANK"/>
    <property type="match status" value="3"/>
</dbReference>
<dbReference type="EMBL" id="JBBJCI010000029">
    <property type="protein sequence ID" value="KAK7254418.1"/>
    <property type="molecule type" value="Genomic_DNA"/>
</dbReference>
<dbReference type="InterPro" id="IPR011990">
    <property type="entry name" value="TPR-like_helical_dom_sf"/>
</dbReference>
<dbReference type="PANTHER" id="PTHR24201">
    <property type="entry name" value="ANK_REP_REGION DOMAIN-CONTAINING PROTEIN"/>
    <property type="match status" value="1"/>
</dbReference>
<dbReference type="PROSITE" id="PS50297">
    <property type="entry name" value="ANK_REP_REGION"/>
    <property type="match status" value="2"/>
</dbReference>
<dbReference type="SMART" id="SM00028">
    <property type="entry name" value="TPR"/>
    <property type="match status" value="3"/>
</dbReference>
<proteinExistence type="predicted"/>
<protein>
    <submittedName>
        <fullName evidence="5">Uncharacterized protein</fullName>
    </submittedName>
</protein>
<dbReference type="Pfam" id="PF00023">
    <property type="entry name" value="Ank"/>
    <property type="match status" value="1"/>
</dbReference>
<dbReference type="Pfam" id="PF12796">
    <property type="entry name" value="Ank_2"/>
    <property type="match status" value="1"/>
</dbReference>
<sequence length="725" mass="81644">MIGFEAADEADGTVVTEALSPEELEAEAGRKAFIEQLKARDRANAEREIQNNKRLMVGLSDRERLKRSMQTEDEAPNVALAPLRWNIDKERRFRKAKLDEATDAFEAGCAYRACAHFHAYAALEKKIERRRRKAKLAARETAPKRFKLMRESVAHLRQCQRFDESKAKEEAVQREEDAYWHTVSGKDFEDQAAKRLDHLKTAFDNEELAHERAFSVVRKQLLSELDTNTKAVLRANPKTVEDELWKAAHFAKTGNAERLEELLARRGAKVTMERDRDTSWTPLFFASREGNYECVKVLCAYGADTRAVDPKGQTPLHLAANFASKEICGCLLEHGAPIEHEDFYGLTAIDLATERGRPPELVAFLEQFMNEMERIAHKKRFAERRKDPGILQVISAARAAAKEGSKNVYKEKSLADIDPELLVSSAEGYERTEDNDRELLVALRKLDFKEKAFGKDYVGLLPTLQSVAAAYKSRKDSLGMRSSLERIAQIAAKNYGLRHMSTAAAYNNLGEAFHALGEDDDAAAAFAYALRISHEARRGRMFKGGEPREEYHAVMIPLRNLALHLFHKGDVNAALPMFKHLVELHEKLHDPALAPEDGPPSTAAAEFLGIVPKPIESPALVQPLLTYGYALMLDTDYGLCRAQFDRALAIVVTHEGDGAEATIVPREMLGLLSYYEEKFGEAEAHFKKVHDILLAHGRARDDPDVRRQLENIATACCRRGPRTWE</sequence>
<dbReference type="Proteomes" id="UP001363151">
    <property type="component" value="Unassembled WGS sequence"/>
</dbReference>
<dbReference type="PROSITE" id="PS50088">
    <property type="entry name" value="ANK_REPEAT"/>
    <property type="match status" value="2"/>
</dbReference>